<organism evidence="5 6">
    <name type="scientific">Aureococcus anophagefferens</name>
    <name type="common">Harmful bloom alga</name>
    <dbReference type="NCBI Taxonomy" id="44056"/>
    <lineage>
        <taxon>Eukaryota</taxon>
        <taxon>Sar</taxon>
        <taxon>Stramenopiles</taxon>
        <taxon>Ochrophyta</taxon>
        <taxon>Pelagophyceae</taxon>
        <taxon>Pelagomonadales</taxon>
        <taxon>Pelagomonadaceae</taxon>
        <taxon>Aureococcus</taxon>
    </lineage>
</organism>
<dbReference type="PANTHER" id="PTHR10434">
    <property type="entry name" value="1-ACYL-SN-GLYCEROL-3-PHOSPHATE ACYLTRANSFERASE"/>
    <property type="match status" value="1"/>
</dbReference>
<name>A0ABR1G268_AURAN</name>
<reference evidence="5 6" key="1">
    <citation type="submission" date="2024-03" db="EMBL/GenBank/DDBJ databases">
        <title>Aureococcus anophagefferens CCMP1851 and Kratosvirus quantuckense: Draft genome of a second virus-susceptible host strain in the model system.</title>
        <authorList>
            <person name="Chase E."/>
            <person name="Truchon A.R."/>
            <person name="Schepens W."/>
            <person name="Wilhelm S.W."/>
        </authorList>
    </citation>
    <scope>NUCLEOTIDE SEQUENCE [LARGE SCALE GENOMIC DNA]</scope>
    <source>
        <strain evidence="5 6">CCMP1851</strain>
    </source>
</reference>
<dbReference type="PANTHER" id="PTHR10434:SF11">
    <property type="entry name" value="1-ACYL-SN-GLYCEROL-3-PHOSPHATE ACYLTRANSFERASE"/>
    <property type="match status" value="1"/>
</dbReference>
<dbReference type="InterPro" id="IPR002123">
    <property type="entry name" value="Plipid/glycerol_acylTrfase"/>
</dbReference>
<evidence type="ECO:0000256" key="1">
    <source>
        <dbReference type="ARBA" id="ARBA00022679"/>
    </source>
</evidence>
<dbReference type="CDD" id="cd07989">
    <property type="entry name" value="LPLAT_AGPAT-like"/>
    <property type="match status" value="1"/>
</dbReference>
<feature type="transmembrane region" description="Helical" evidence="3">
    <location>
        <begin position="20"/>
        <end position="48"/>
    </location>
</feature>
<protein>
    <submittedName>
        <fullName evidence="5">1-acylglycerol-3-phosphate O-acyltransferase</fullName>
    </submittedName>
</protein>
<gene>
    <name evidence="5" type="ORF">SO694_00013487</name>
</gene>
<keyword evidence="3" id="KW-0472">Membrane</keyword>
<dbReference type="SUPFAM" id="SSF69593">
    <property type="entry name" value="Glycerol-3-phosphate (1)-acyltransferase"/>
    <property type="match status" value="1"/>
</dbReference>
<dbReference type="SMART" id="SM00563">
    <property type="entry name" value="PlsC"/>
    <property type="match status" value="1"/>
</dbReference>
<keyword evidence="3" id="KW-0812">Transmembrane</keyword>
<keyword evidence="6" id="KW-1185">Reference proteome</keyword>
<comment type="caution">
    <text evidence="5">The sequence shown here is derived from an EMBL/GenBank/DDBJ whole genome shotgun (WGS) entry which is preliminary data.</text>
</comment>
<keyword evidence="1" id="KW-0808">Transferase</keyword>
<evidence type="ECO:0000256" key="2">
    <source>
        <dbReference type="ARBA" id="ARBA00023315"/>
    </source>
</evidence>
<evidence type="ECO:0000313" key="6">
    <source>
        <dbReference type="Proteomes" id="UP001363151"/>
    </source>
</evidence>
<evidence type="ECO:0000313" key="5">
    <source>
        <dbReference type="EMBL" id="KAK7242302.1"/>
    </source>
</evidence>
<feature type="domain" description="Phospholipid/glycerol acyltransferase" evidence="4">
    <location>
        <begin position="104"/>
        <end position="240"/>
    </location>
</feature>
<keyword evidence="2" id="KW-0012">Acyltransferase</keyword>
<evidence type="ECO:0000259" key="4">
    <source>
        <dbReference type="SMART" id="SM00563"/>
    </source>
</evidence>
<accession>A0ABR1G268</accession>
<keyword evidence="3" id="KW-1133">Transmembrane helix</keyword>
<evidence type="ECO:0000256" key="3">
    <source>
        <dbReference type="SAM" id="Phobius"/>
    </source>
</evidence>
<dbReference type="Pfam" id="PF01553">
    <property type="entry name" value="Acyltransferase"/>
    <property type="match status" value="1"/>
</dbReference>
<dbReference type="Proteomes" id="UP001363151">
    <property type="component" value="Unassembled WGS sequence"/>
</dbReference>
<dbReference type="EMBL" id="JBBJCI010000146">
    <property type="protein sequence ID" value="KAK7242302.1"/>
    <property type="molecule type" value="Genomic_DNA"/>
</dbReference>
<proteinExistence type="predicted"/>
<sequence length="294" mass="31698">MGAPKNALQLPMKLEDYKPVSYATTACLFAIAIAGWVATWCAQMAFTYSVGLTMSKKRLEFWNGYIFRLLAAAPVANLTPGVTVTKTRTSWTPTKAMTDGKSPVMVICNHRSYMDPFALASALLPLETKYVAKSDLFKVPFGGWAMKNAGDLAVRFDANKNAGWGTVKGSTGQLLAQAAAHFEAGNSVCIFPEGARMGISDEKCLEAKAHPSKLMLFKPAFFDLCKKQGVPVVPVSMMGTDEVWPCGAMSMRPGNIVVHVGEPLKGEDYESDQAFCDAARMAVGNGYLDLVKAA</sequence>